<gene>
    <name evidence="3" type="ORF">SAMN05444278_10159</name>
</gene>
<organism evidence="3 4">
    <name type="scientific">Psychroflexus salarius</name>
    <dbReference type="NCBI Taxonomy" id="1155689"/>
    <lineage>
        <taxon>Bacteria</taxon>
        <taxon>Pseudomonadati</taxon>
        <taxon>Bacteroidota</taxon>
        <taxon>Flavobacteriia</taxon>
        <taxon>Flavobacteriales</taxon>
        <taxon>Flavobacteriaceae</taxon>
        <taxon>Psychroflexus</taxon>
    </lineage>
</organism>
<feature type="transmembrane region" description="Helical" evidence="2">
    <location>
        <begin position="53"/>
        <end position="76"/>
    </location>
</feature>
<dbReference type="SUPFAM" id="SSF54637">
    <property type="entry name" value="Thioesterase/thiol ester dehydrase-isomerase"/>
    <property type="match status" value="1"/>
</dbReference>
<dbReference type="OrthoDB" id="9772788at2"/>
<keyword evidence="1" id="KW-0456">Lyase</keyword>
<reference evidence="3 4" key="1">
    <citation type="submission" date="2016-11" db="EMBL/GenBank/DDBJ databases">
        <authorList>
            <person name="Jaros S."/>
            <person name="Januszkiewicz K."/>
            <person name="Wedrychowicz H."/>
        </authorList>
    </citation>
    <scope>NUCLEOTIDE SEQUENCE [LARGE SCALE GENOMIC DNA]</scope>
    <source>
        <strain evidence="3 4">DSM 25661</strain>
    </source>
</reference>
<dbReference type="PANTHER" id="PTHR30272:SF1">
    <property type="entry name" value="3-HYDROXYACYL-[ACYL-CARRIER-PROTEIN] DEHYDRATASE"/>
    <property type="match status" value="1"/>
</dbReference>
<keyword evidence="2" id="KW-1133">Transmembrane helix</keyword>
<evidence type="ECO:0000256" key="2">
    <source>
        <dbReference type="SAM" id="Phobius"/>
    </source>
</evidence>
<dbReference type="GO" id="GO:0016829">
    <property type="term" value="F:lyase activity"/>
    <property type="evidence" value="ECO:0007669"/>
    <property type="project" value="UniProtKB-KW"/>
</dbReference>
<accession>A0A1M4SB95</accession>
<keyword evidence="4" id="KW-1185">Reference proteome</keyword>
<keyword evidence="2" id="KW-0812">Transmembrane</keyword>
<name>A0A1M4SB95_9FLAO</name>
<dbReference type="STRING" id="1155689.SAMN05444278_10159"/>
<keyword evidence="2" id="KW-0472">Membrane</keyword>
<dbReference type="PANTHER" id="PTHR30272">
    <property type="entry name" value="3-HYDROXYACYL-[ACYL-CARRIER-PROTEIN] DEHYDRATASE"/>
    <property type="match status" value="1"/>
</dbReference>
<dbReference type="Pfam" id="PF07977">
    <property type="entry name" value="FabA"/>
    <property type="match status" value="1"/>
</dbReference>
<protein>
    <submittedName>
        <fullName evidence="3">3-hydroxyacyl-[acyl-carrier-protein] dehydratase</fullName>
    </submittedName>
</protein>
<evidence type="ECO:0000313" key="4">
    <source>
        <dbReference type="Proteomes" id="UP000184462"/>
    </source>
</evidence>
<dbReference type="Proteomes" id="UP000184462">
    <property type="component" value="Unassembled WGS sequence"/>
</dbReference>
<dbReference type="AlphaFoldDB" id="A0A1M4SB95"/>
<dbReference type="Gene3D" id="3.10.129.10">
    <property type="entry name" value="Hotdog Thioesterase"/>
    <property type="match status" value="1"/>
</dbReference>
<dbReference type="RefSeq" id="WP_073190375.1">
    <property type="nucleotide sequence ID" value="NZ_FQTW01000001.1"/>
</dbReference>
<dbReference type="InterPro" id="IPR029069">
    <property type="entry name" value="HotDog_dom_sf"/>
</dbReference>
<sequence>MQKYQSILDQLPYQHPFLFVDEITEIDLNSIKGSYFFHNQHDFYKGHFKGFPITPGVILTECAAQIGLVSFGIYLLKMEGKSTKNLNCVMTSTEIEFLKPVFPNETIKVEAEKQYFRFNKLKSSVKLYNSVGELVLKGQISGMISTEKHE</sequence>
<proteinExistence type="predicted"/>
<dbReference type="InterPro" id="IPR013114">
    <property type="entry name" value="FabA_FabZ"/>
</dbReference>
<evidence type="ECO:0000256" key="1">
    <source>
        <dbReference type="ARBA" id="ARBA00023239"/>
    </source>
</evidence>
<dbReference type="EMBL" id="FQTW01000001">
    <property type="protein sequence ID" value="SHE29317.1"/>
    <property type="molecule type" value="Genomic_DNA"/>
</dbReference>
<evidence type="ECO:0000313" key="3">
    <source>
        <dbReference type="EMBL" id="SHE29317.1"/>
    </source>
</evidence>